<dbReference type="Proteomes" id="UP000282106">
    <property type="component" value="Unassembled WGS sequence"/>
</dbReference>
<keyword evidence="5" id="KW-1185">Reference proteome</keyword>
<dbReference type="RefSeq" id="WP_123210703.1">
    <property type="nucleotide sequence ID" value="NZ_RJVO01000001.1"/>
</dbReference>
<name>A0A3N0VMQ1_9GAMM</name>
<dbReference type="SUPFAM" id="SSF109604">
    <property type="entry name" value="HD-domain/PDEase-like"/>
    <property type="match status" value="1"/>
</dbReference>
<dbReference type="GO" id="GO:0000160">
    <property type="term" value="P:phosphorelay signal transduction system"/>
    <property type="evidence" value="ECO:0007669"/>
    <property type="project" value="InterPro"/>
</dbReference>
<feature type="modified residue" description="4-aspartylphosphate" evidence="1">
    <location>
        <position position="59"/>
    </location>
</feature>
<dbReference type="InterPro" id="IPR052020">
    <property type="entry name" value="Cyclic_di-GMP/3'3'-cGAMP_PDE"/>
</dbReference>
<evidence type="ECO:0000313" key="5">
    <source>
        <dbReference type="Proteomes" id="UP000282106"/>
    </source>
</evidence>
<sequence length="360" mass="39989">MEVENRKSTILVVADGADQGDALRGLISRLGPQPLFIGHPELGPVLEFLDPPPELILVDASVADFDPVSICQRLQRNVRTRFTPVLFFNAPASSKTELAAFDAGAQDYLRAPFDVAVTFARLRLHQQLYAQKRQLASLVQTRTREVANAHLELVRRLRVAAEYKDDETGAHIQRMSRVSALLARAAGLSEAEAELIEQAAPMHDLGKIGVPDRILLKASPLTPDEWRVMRMHPGIGAGIIGKHDAPVLKIARRIALTHHEKWDGSGYPRGLKGEEIPLVGRIVALADVFDALTSERPYKPAWPVENAVAYLREQSGKHFDPRLTSLFLELLPEVAKIRTEHPDRPAAMFDMRSRMSETLV</sequence>
<dbReference type="EMBL" id="RJVO01000001">
    <property type="protein sequence ID" value="ROH93850.1"/>
    <property type="molecule type" value="Genomic_DNA"/>
</dbReference>
<evidence type="ECO:0000256" key="1">
    <source>
        <dbReference type="PROSITE-ProRule" id="PRU00169"/>
    </source>
</evidence>
<protein>
    <submittedName>
        <fullName evidence="4">HD domain-containing protein</fullName>
    </submittedName>
</protein>
<dbReference type="Pfam" id="PF13487">
    <property type="entry name" value="HD_5"/>
    <property type="match status" value="1"/>
</dbReference>
<dbReference type="Gene3D" id="1.10.3210.10">
    <property type="entry name" value="Hypothetical protein af1432"/>
    <property type="match status" value="1"/>
</dbReference>
<dbReference type="InterPro" id="IPR001789">
    <property type="entry name" value="Sig_transdc_resp-reg_receiver"/>
</dbReference>
<dbReference type="SUPFAM" id="SSF52172">
    <property type="entry name" value="CheY-like"/>
    <property type="match status" value="1"/>
</dbReference>
<comment type="caution">
    <text evidence="4">The sequence shown here is derived from an EMBL/GenBank/DDBJ whole genome shotgun (WGS) entry which is preliminary data.</text>
</comment>
<organism evidence="4 5">
    <name type="scientific">Stagnimonas aquatica</name>
    <dbReference type="NCBI Taxonomy" id="2689987"/>
    <lineage>
        <taxon>Bacteria</taxon>
        <taxon>Pseudomonadati</taxon>
        <taxon>Pseudomonadota</taxon>
        <taxon>Gammaproteobacteria</taxon>
        <taxon>Nevskiales</taxon>
        <taxon>Nevskiaceae</taxon>
        <taxon>Stagnimonas</taxon>
    </lineage>
</organism>
<dbReference type="SMART" id="SM00448">
    <property type="entry name" value="REC"/>
    <property type="match status" value="1"/>
</dbReference>
<evidence type="ECO:0000259" key="2">
    <source>
        <dbReference type="PROSITE" id="PS50110"/>
    </source>
</evidence>
<gene>
    <name evidence="4" type="ORF">ED208_04290</name>
</gene>
<dbReference type="SMART" id="SM00471">
    <property type="entry name" value="HDc"/>
    <property type="match status" value="1"/>
</dbReference>
<dbReference type="CDD" id="cd00077">
    <property type="entry name" value="HDc"/>
    <property type="match status" value="1"/>
</dbReference>
<dbReference type="InParanoid" id="A0A3N0VMQ1"/>
<dbReference type="AlphaFoldDB" id="A0A3N0VMQ1"/>
<feature type="domain" description="Response regulatory" evidence="2">
    <location>
        <begin position="9"/>
        <end position="126"/>
    </location>
</feature>
<dbReference type="InterPro" id="IPR037522">
    <property type="entry name" value="HD_GYP_dom"/>
</dbReference>
<dbReference type="InterPro" id="IPR011006">
    <property type="entry name" value="CheY-like_superfamily"/>
</dbReference>
<feature type="domain" description="HD-GYP" evidence="3">
    <location>
        <begin position="146"/>
        <end position="343"/>
    </location>
</feature>
<dbReference type="PROSITE" id="PS51832">
    <property type="entry name" value="HD_GYP"/>
    <property type="match status" value="1"/>
</dbReference>
<dbReference type="PANTHER" id="PTHR45228">
    <property type="entry name" value="CYCLIC DI-GMP PHOSPHODIESTERASE TM_0186-RELATED"/>
    <property type="match status" value="1"/>
</dbReference>
<reference evidence="4 5" key="1">
    <citation type="submission" date="2018-10" db="EMBL/GenBank/DDBJ databases">
        <authorList>
            <person name="Chen W.-M."/>
        </authorList>
    </citation>
    <scope>NUCLEOTIDE SEQUENCE [LARGE SCALE GENOMIC DNA]</scope>
    <source>
        <strain evidence="4 5">THS-13</strain>
    </source>
</reference>
<evidence type="ECO:0000259" key="3">
    <source>
        <dbReference type="PROSITE" id="PS51832"/>
    </source>
</evidence>
<dbReference type="InterPro" id="IPR003607">
    <property type="entry name" value="HD/PDEase_dom"/>
</dbReference>
<dbReference type="Gene3D" id="3.40.50.2300">
    <property type="match status" value="1"/>
</dbReference>
<proteinExistence type="predicted"/>
<accession>A0A3N0VMQ1</accession>
<dbReference type="GO" id="GO:0008081">
    <property type="term" value="F:phosphoric diester hydrolase activity"/>
    <property type="evidence" value="ECO:0007669"/>
    <property type="project" value="UniProtKB-ARBA"/>
</dbReference>
<dbReference type="PROSITE" id="PS50110">
    <property type="entry name" value="RESPONSE_REGULATORY"/>
    <property type="match status" value="1"/>
</dbReference>
<keyword evidence="1" id="KW-0597">Phosphoprotein</keyword>
<dbReference type="PANTHER" id="PTHR45228:SF1">
    <property type="entry name" value="CYCLIC DI-GMP PHOSPHODIESTERASE TM_0186"/>
    <property type="match status" value="1"/>
</dbReference>
<evidence type="ECO:0000313" key="4">
    <source>
        <dbReference type="EMBL" id="ROH93850.1"/>
    </source>
</evidence>